<keyword evidence="2" id="KW-1185">Reference proteome</keyword>
<evidence type="ECO:0000313" key="1">
    <source>
        <dbReference type="EMBL" id="KAK9912470.1"/>
    </source>
</evidence>
<dbReference type="AlphaFoldDB" id="A0AAW1VXL0"/>
<name>A0AAW1VXL0_RUBAR</name>
<accession>A0AAW1VXL0</accession>
<proteinExistence type="predicted"/>
<dbReference type="EMBL" id="JBEDUW010000007">
    <property type="protein sequence ID" value="KAK9912470.1"/>
    <property type="molecule type" value="Genomic_DNA"/>
</dbReference>
<gene>
    <name evidence="1" type="ORF">M0R45_036332</name>
</gene>
<dbReference type="Proteomes" id="UP001457282">
    <property type="component" value="Unassembled WGS sequence"/>
</dbReference>
<comment type="caution">
    <text evidence="1">The sequence shown here is derived from an EMBL/GenBank/DDBJ whole genome shotgun (WGS) entry which is preliminary data.</text>
</comment>
<protein>
    <submittedName>
        <fullName evidence="1">Uncharacterized protein</fullName>
    </submittedName>
</protein>
<reference evidence="1 2" key="1">
    <citation type="journal article" date="2023" name="G3 (Bethesda)">
        <title>A chromosome-length genome assembly and annotation of blackberry (Rubus argutus, cv. 'Hillquist').</title>
        <authorList>
            <person name="Bruna T."/>
            <person name="Aryal R."/>
            <person name="Dudchenko O."/>
            <person name="Sargent D.J."/>
            <person name="Mead D."/>
            <person name="Buti M."/>
            <person name="Cavallini A."/>
            <person name="Hytonen T."/>
            <person name="Andres J."/>
            <person name="Pham M."/>
            <person name="Weisz D."/>
            <person name="Mascagni F."/>
            <person name="Usai G."/>
            <person name="Natali L."/>
            <person name="Bassil N."/>
            <person name="Fernandez G.E."/>
            <person name="Lomsadze A."/>
            <person name="Armour M."/>
            <person name="Olukolu B."/>
            <person name="Poorten T."/>
            <person name="Britton C."/>
            <person name="Davik J."/>
            <person name="Ashrafi H."/>
            <person name="Aiden E.L."/>
            <person name="Borodovsky M."/>
            <person name="Worthington M."/>
        </authorList>
    </citation>
    <scope>NUCLEOTIDE SEQUENCE [LARGE SCALE GENOMIC DNA]</scope>
    <source>
        <strain evidence="1">PI 553951</strain>
    </source>
</reference>
<sequence>MEAARSFLGNGGLIIDFDTKVASANKILKWFSIDYGGTEALIKLLGSRNQLPQKLYWSCLPPLSRR</sequence>
<organism evidence="1 2">
    <name type="scientific">Rubus argutus</name>
    <name type="common">Southern blackberry</name>
    <dbReference type="NCBI Taxonomy" id="59490"/>
    <lineage>
        <taxon>Eukaryota</taxon>
        <taxon>Viridiplantae</taxon>
        <taxon>Streptophyta</taxon>
        <taxon>Embryophyta</taxon>
        <taxon>Tracheophyta</taxon>
        <taxon>Spermatophyta</taxon>
        <taxon>Magnoliopsida</taxon>
        <taxon>eudicotyledons</taxon>
        <taxon>Gunneridae</taxon>
        <taxon>Pentapetalae</taxon>
        <taxon>rosids</taxon>
        <taxon>fabids</taxon>
        <taxon>Rosales</taxon>
        <taxon>Rosaceae</taxon>
        <taxon>Rosoideae</taxon>
        <taxon>Rosoideae incertae sedis</taxon>
        <taxon>Rubus</taxon>
    </lineage>
</organism>
<evidence type="ECO:0000313" key="2">
    <source>
        <dbReference type="Proteomes" id="UP001457282"/>
    </source>
</evidence>